<sequence length="257" mass="27864">MSLSQICKGLFDGNMSLMQRSSPDIVIYCPELILAVRVAWPVYNGRKVPPLLMGQYLESLKVFWPCFCSRHTSDFLSITVSVSCRIVTALGTGTTIATCHFDPPRCQFFLNLTTLIESTKLKGNFDTPTPLNPLALFMTFNSPGNISLCRPVYLPGYIGERGKQLNEVTVFDTIVDRYIVKEPSIERGLLTKLAAGQGISSTDAQRVFVGCVSCGTVFLKGVEGCNQCGAAFVEGAELVTALMATPNFVQAAGGPKV</sequence>
<comment type="caution">
    <text evidence="1">The sequence shown here is derived from an EMBL/GenBank/DDBJ whole genome shotgun (WGS) entry which is preliminary data.</text>
</comment>
<name>A0AAD7APJ1_9AGAR</name>
<proteinExistence type="predicted"/>
<evidence type="ECO:0000313" key="1">
    <source>
        <dbReference type="EMBL" id="KAJ7364532.1"/>
    </source>
</evidence>
<organism evidence="1 2">
    <name type="scientific">Mycena albidolilacea</name>
    <dbReference type="NCBI Taxonomy" id="1033008"/>
    <lineage>
        <taxon>Eukaryota</taxon>
        <taxon>Fungi</taxon>
        <taxon>Dikarya</taxon>
        <taxon>Basidiomycota</taxon>
        <taxon>Agaricomycotina</taxon>
        <taxon>Agaricomycetes</taxon>
        <taxon>Agaricomycetidae</taxon>
        <taxon>Agaricales</taxon>
        <taxon>Marasmiineae</taxon>
        <taxon>Mycenaceae</taxon>
        <taxon>Mycena</taxon>
    </lineage>
</organism>
<accession>A0AAD7APJ1</accession>
<dbReference type="Proteomes" id="UP001218218">
    <property type="component" value="Unassembled WGS sequence"/>
</dbReference>
<dbReference type="EMBL" id="JARIHO010000003">
    <property type="protein sequence ID" value="KAJ7364532.1"/>
    <property type="molecule type" value="Genomic_DNA"/>
</dbReference>
<reference evidence="1" key="1">
    <citation type="submission" date="2023-03" db="EMBL/GenBank/DDBJ databases">
        <title>Massive genome expansion in bonnet fungi (Mycena s.s.) driven by repeated elements and novel gene families across ecological guilds.</title>
        <authorList>
            <consortium name="Lawrence Berkeley National Laboratory"/>
            <person name="Harder C.B."/>
            <person name="Miyauchi S."/>
            <person name="Viragh M."/>
            <person name="Kuo A."/>
            <person name="Thoen E."/>
            <person name="Andreopoulos B."/>
            <person name="Lu D."/>
            <person name="Skrede I."/>
            <person name="Drula E."/>
            <person name="Henrissat B."/>
            <person name="Morin E."/>
            <person name="Kohler A."/>
            <person name="Barry K."/>
            <person name="LaButti K."/>
            <person name="Morin E."/>
            <person name="Salamov A."/>
            <person name="Lipzen A."/>
            <person name="Mereny Z."/>
            <person name="Hegedus B."/>
            <person name="Baldrian P."/>
            <person name="Stursova M."/>
            <person name="Weitz H."/>
            <person name="Taylor A."/>
            <person name="Grigoriev I.V."/>
            <person name="Nagy L.G."/>
            <person name="Martin F."/>
            <person name="Kauserud H."/>
        </authorList>
    </citation>
    <scope>NUCLEOTIDE SEQUENCE</scope>
    <source>
        <strain evidence="1">CBHHK002</strain>
    </source>
</reference>
<protein>
    <submittedName>
        <fullName evidence="1">Uncharacterized protein</fullName>
    </submittedName>
</protein>
<evidence type="ECO:0000313" key="2">
    <source>
        <dbReference type="Proteomes" id="UP001218218"/>
    </source>
</evidence>
<dbReference type="AlphaFoldDB" id="A0AAD7APJ1"/>
<gene>
    <name evidence="1" type="ORF">DFH08DRAFT_798864</name>
</gene>
<keyword evidence="2" id="KW-1185">Reference proteome</keyword>